<proteinExistence type="predicted"/>
<dbReference type="InterPro" id="IPR028259">
    <property type="entry name" value="AP2-like_int_N"/>
</dbReference>
<feature type="compositionally biased region" description="Basic residues" evidence="1">
    <location>
        <begin position="23"/>
        <end position="45"/>
    </location>
</feature>
<keyword evidence="4" id="KW-1185">Reference proteome</keyword>
<name>A0A7W0BUK0_9BACL</name>
<accession>A0A7W0BUK0</accession>
<evidence type="ECO:0000256" key="1">
    <source>
        <dbReference type="SAM" id="MobiDB-lite"/>
    </source>
</evidence>
<dbReference type="AlphaFoldDB" id="A0A7W0BUK0"/>
<evidence type="ECO:0000313" key="4">
    <source>
        <dbReference type="Proteomes" id="UP000580891"/>
    </source>
</evidence>
<evidence type="ECO:0000313" key="3">
    <source>
        <dbReference type="EMBL" id="MBA2870893.1"/>
    </source>
</evidence>
<comment type="caution">
    <text evidence="3">The sequence shown here is derived from an EMBL/GenBank/DDBJ whole genome shotgun (WGS) entry which is preliminary data.</text>
</comment>
<dbReference type="Pfam" id="PF14657">
    <property type="entry name" value="Arm-DNA-bind_4"/>
    <property type="match status" value="1"/>
</dbReference>
<evidence type="ECO:0000259" key="2">
    <source>
        <dbReference type="Pfam" id="PF14657"/>
    </source>
</evidence>
<gene>
    <name evidence="3" type="ORF">HNQ85_001163</name>
</gene>
<sequence>MASFRKRGSSWEYRIKYTDPVTGKKREKTKAGFKTKKKHRLKLQRLRNNSI</sequence>
<reference evidence="3 4" key="1">
    <citation type="submission" date="2020-07" db="EMBL/GenBank/DDBJ databases">
        <title>Genomic Encyclopedia of Type Strains, Phase IV (KMG-IV): sequencing the most valuable type-strain genomes for metagenomic binning, comparative biology and taxonomic classification.</title>
        <authorList>
            <person name="Goeker M."/>
        </authorList>
    </citation>
    <scope>NUCLEOTIDE SEQUENCE [LARGE SCALE GENOMIC DNA]</scope>
    <source>
        <strain evidence="3 4">DSM 25220</strain>
    </source>
</reference>
<dbReference type="Proteomes" id="UP000580891">
    <property type="component" value="Unassembled WGS sequence"/>
</dbReference>
<feature type="region of interest" description="Disordered" evidence="1">
    <location>
        <begin position="22"/>
        <end position="51"/>
    </location>
</feature>
<protein>
    <recommendedName>
        <fullName evidence="2">AP2-like integrase N-terminal domain-containing protein</fullName>
    </recommendedName>
</protein>
<dbReference type="EMBL" id="JACDUU010000002">
    <property type="protein sequence ID" value="MBA2870893.1"/>
    <property type="molecule type" value="Genomic_DNA"/>
</dbReference>
<feature type="domain" description="AP2-like integrase N-terminal" evidence="2">
    <location>
        <begin position="10"/>
        <end position="37"/>
    </location>
</feature>
<organism evidence="3 4">
    <name type="scientific">[Anoxybacillus] calidus</name>
    <dbReference type="NCBI Taxonomy" id="575178"/>
    <lineage>
        <taxon>Bacteria</taxon>
        <taxon>Bacillati</taxon>
        <taxon>Bacillota</taxon>
        <taxon>Bacilli</taxon>
        <taxon>Bacillales</taxon>
        <taxon>Anoxybacillaceae</taxon>
        <taxon>Paranoxybacillus</taxon>
    </lineage>
</organism>